<reference evidence="3" key="1">
    <citation type="journal article" date="2022" name="Int. J. Mol. Sci.">
        <title>Draft Genome of Tanacetum Coccineum: Genomic Comparison of Closely Related Tanacetum-Family Plants.</title>
        <authorList>
            <person name="Yamashiro T."/>
            <person name="Shiraishi A."/>
            <person name="Nakayama K."/>
            <person name="Satake H."/>
        </authorList>
    </citation>
    <scope>NUCLEOTIDE SEQUENCE</scope>
</reference>
<feature type="compositionally biased region" description="Basic and acidic residues" evidence="1">
    <location>
        <begin position="706"/>
        <end position="734"/>
    </location>
</feature>
<feature type="compositionally biased region" description="Basic and acidic residues" evidence="1">
    <location>
        <begin position="668"/>
        <end position="682"/>
    </location>
</feature>
<gene>
    <name evidence="3" type="ORF">Tco_0908659</name>
</gene>
<feature type="compositionally biased region" description="Polar residues" evidence="1">
    <location>
        <begin position="646"/>
        <end position="656"/>
    </location>
</feature>
<sequence length="783" mass="88770">MIEEEVYDYQLPGFEDPDFPDRVYKVEKTLYRLHQAPRAWYETLSTYLLDNGFWRGKIDKTLFIRRDKGDILLVQVYVNGIIFGSTKKSLYTEFEKIMHKKFQMSSMGELTFFLGLLNFMSSARSRLSCKFHTWVEYVAASSCCGQVLWIQNQLLDYGYSNEKKLIQMIRIHTDKNVADLLTKAFDVKTINGEQQLQALVDRKKIILTEATVRRDLQLEDADGVYCLPNATIFEELTRIGLKTFTEVNFSISFLLSPIEIPYPYYFAMPNIMKNLDSSGKFLMYPRFMQVFLDNQLEGMTNHNRIYIALSHTKKVFANMKRQGKDFSGRVTPLFSPMIRPKKPKRKDTEIPQSSILVENVADEAVYKEMDDSLERATTIATGLDVEQDRGNISKTQSKATPNEPSSIGTSSGGGPRRQDTMGDTIAQTRSENVSKFSNDLLLAGVNTPRSGEDSLQLKELIDFCTKLQQRVLDLENTKTAQAQEITSLKKRVKKLERKKKSRTHGLKRLYKVGLSARIDSSDDEATLGDQEDASKQGRKIHDIDVDDDDDITLDGTHFDIDPDMFGMHDLDGDEVFVETEEPVVNVATTTSTISVSAAKDLSDVDMTLAQALAELKSTKPKAVTTAATTTTTAVTRPKAKGLVIQEQEQASTPITSSKDKGKGIMVKEPLKMKKKDQDKVETDYELAQRLQAEEQEELTIEENETREESSSKRAGDELEQEPSKKQKVDDDKETEELKQCMEFISDDGDDCYWYRQFTTVGLKINAGWVKKVTTVESLQPAKG</sequence>
<evidence type="ECO:0000256" key="1">
    <source>
        <dbReference type="SAM" id="MobiDB-lite"/>
    </source>
</evidence>
<dbReference type="EMBL" id="BQNB010014456">
    <property type="protein sequence ID" value="GJT28384.1"/>
    <property type="molecule type" value="Genomic_DNA"/>
</dbReference>
<accession>A0ABQ5CNU9</accession>
<evidence type="ECO:0000313" key="3">
    <source>
        <dbReference type="EMBL" id="GJT28384.1"/>
    </source>
</evidence>
<dbReference type="InterPro" id="IPR013103">
    <property type="entry name" value="RVT_2"/>
</dbReference>
<reference evidence="3" key="2">
    <citation type="submission" date="2022-01" db="EMBL/GenBank/DDBJ databases">
        <authorList>
            <person name="Yamashiro T."/>
            <person name="Shiraishi A."/>
            <person name="Satake H."/>
            <person name="Nakayama K."/>
        </authorList>
    </citation>
    <scope>NUCLEOTIDE SEQUENCE</scope>
</reference>
<feature type="compositionally biased region" description="Polar residues" evidence="1">
    <location>
        <begin position="392"/>
        <end position="404"/>
    </location>
</feature>
<dbReference type="Proteomes" id="UP001151760">
    <property type="component" value="Unassembled WGS sequence"/>
</dbReference>
<feature type="region of interest" description="Disordered" evidence="1">
    <location>
        <begin position="638"/>
        <end position="734"/>
    </location>
</feature>
<feature type="domain" description="Reverse transcriptase Ty1/copia-type" evidence="2">
    <location>
        <begin position="2"/>
        <end position="123"/>
    </location>
</feature>
<comment type="caution">
    <text evidence="3">The sequence shown here is derived from an EMBL/GenBank/DDBJ whole genome shotgun (WGS) entry which is preliminary data.</text>
</comment>
<proteinExistence type="predicted"/>
<feature type="region of interest" description="Disordered" evidence="1">
    <location>
        <begin position="380"/>
        <end position="421"/>
    </location>
</feature>
<protein>
    <submittedName>
        <fullName evidence="3">Ribonuclease H-like domain-containing protein</fullName>
    </submittedName>
</protein>
<feature type="compositionally biased region" description="Acidic residues" evidence="1">
    <location>
        <begin position="693"/>
        <end position="705"/>
    </location>
</feature>
<evidence type="ECO:0000259" key="2">
    <source>
        <dbReference type="Pfam" id="PF07727"/>
    </source>
</evidence>
<evidence type="ECO:0000313" key="4">
    <source>
        <dbReference type="Proteomes" id="UP001151760"/>
    </source>
</evidence>
<keyword evidence="4" id="KW-1185">Reference proteome</keyword>
<feature type="compositionally biased region" description="Basic and acidic residues" evidence="1">
    <location>
        <begin position="532"/>
        <end position="541"/>
    </location>
</feature>
<feature type="compositionally biased region" description="Acidic residues" evidence="1">
    <location>
        <begin position="522"/>
        <end position="531"/>
    </location>
</feature>
<organism evidence="3 4">
    <name type="scientific">Tanacetum coccineum</name>
    <dbReference type="NCBI Taxonomy" id="301880"/>
    <lineage>
        <taxon>Eukaryota</taxon>
        <taxon>Viridiplantae</taxon>
        <taxon>Streptophyta</taxon>
        <taxon>Embryophyta</taxon>
        <taxon>Tracheophyta</taxon>
        <taxon>Spermatophyta</taxon>
        <taxon>Magnoliopsida</taxon>
        <taxon>eudicotyledons</taxon>
        <taxon>Gunneridae</taxon>
        <taxon>Pentapetalae</taxon>
        <taxon>asterids</taxon>
        <taxon>campanulids</taxon>
        <taxon>Asterales</taxon>
        <taxon>Asteraceae</taxon>
        <taxon>Asteroideae</taxon>
        <taxon>Anthemideae</taxon>
        <taxon>Anthemidinae</taxon>
        <taxon>Tanacetum</taxon>
    </lineage>
</organism>
<name>A0ABQ5CNU9_9ASTR</name>
<dbReference type="Pfam" id="PF07727">
    <property type="entry name" value="RVT_2"/>
    <property type="match status" value="1"/>
</dbReference>
<feature type="region of interest" description="Disordered" evidence="1">
    <location>
        <begin position="522"/>
        <end position="541"/>
    </location>
</feature>